<dbReference type="InterPro" id="IPR050846">
    <property type="entry name" value="TLCD"/>
</dbReference>
<dbReference type="PROSITE" id="PS50922">
    <property type="entry name" value="TLC"/>
    <property type="match status" value="1"/>
</dbReference>
<sequence>MLAPGRVDALLQRLAQPLARGLDLPHLPPHFPLVAYSALGFTAVHVALAPLLSRWLAPESYGKLKGRRARNNWNIHIVSLVHAVAIIALALRAFNQPALAADKVFGWHETAEVANSVALGYFIWDTIDAIVNFTDLGFVLHGLACVVTYSLTFTPYLQYFSCRFLLWELSTPFLNIHWFLDKTGRTGSTLQLVNGILLLSTFFFVRIVYGWYISVTFWRVMFARATRDAMPRPVWAVFLLGHATLTLLNLLWLSKMVRALRRRFDDPEDLDKQPLLGSAAGLAAAPPADADTGVRPPTPPRSASSSPPRNYTSTDPVRGAA</sequence>
<name>A0A9P3GSW3_9APHY</name>
<dbReference type="GO" id="GO:0005783">
    <property type="term" value="C:endoplasmic reticulum"/>
    <property type="evidence" value="ECO:0007669"/>
    <property type="project" value="TreeGrafter"/>
</dbReference>
<keyword evidence="2 5" id="KW-0812">Transmembrane</keyword>
<evidence type="ECO:0000256" key="6">
    <source>
        <dbReference type="SAM" id="MobiDB-lite"/>
    </source>
</evidence>
<dbReference type="InterPro" id="IPR006634">
    <property type="entry name" value="TLC-dom"/>
</dbReference>
<comment type="caution">
    <text evidence="9">The sequence shown here is derived from an EMBL/GenBank/DDBJ whole genome shotgun (WGS) entry which is preliminary data.</text>
</comment>
<dbReference type="PANTHER" id="PTHR13439">
    <property type="entry name" value="CT120 PROTEIN"/>
    <property type="match status" value="1"/>
</dbReference>
<feature type="region of interest" description="Disordered" evidence="6">
    <location>
        <begin position="283"/>
        <end position="321"/>
    </location>
</feature>
<feature type="transmembrane region" description="Helical" evidence="7">
    <location>
        <begin position="138"/>
        <end position="158"/>
    </location>
</feature>
<dbReference type="GO" id="GO:0055088">
    <property type="term" value="P:lipid homeostasis"/>
    <property type="evidence" value="ECO:0007669"/>
    <property type="project" value="TreeGrafter"/>
</dbReference>
<evidence type="ECO:0000313" key="10">
    <source>
        <dbReference type="Proteomes" id="UP000703269"/>
    </source>
</evidence>
<dbReference type="Proteomes" id="UP000703269">
    <property type="component" value="Unassembled WGS sequence"/>
</dbReference>
<gene>
    <name evidence="9" type="ORF">PsYK624_168620</name>
</gene>
<keyword evidence="4 5" id="KW-0472">Membrane</keyword>
<dbReference type="PANTHER" id="PTHR13439:SF0">
    <property type="entry name" value="TOPOISOMERASE I DAMAGE AFFECTED PROTEIN 4"/>
    <property type="match status" value="1"/>
</dbReference>
<organism evidence="9 10">
    <name type="scientific">Phanerochaete sordida</name>
    <dbReference type="NCBI Taxonomy" id="48140"/>
    <lineage>
        <taxon>Eukaryota</taxon>
        <taxon>Fungi</taxon>
        <taxon>Dikarya</taxon>
        <taxon>Basidiomycota</taxon>
        <taxon>Agaricomycotina</taxon>
        <taxon>Agaricomycetes</taxon>
        <taxon>Polyporales</taxon>
        <taxon>Phanerochaetaceae</taxon>
        <taxon>Phanerochaete</taxon>
    </lineage>
</organism>
<feature type="transmembrane region" description="Helical" evidence="7">
    <location>
        <begin position="192"/>
        <end position="213"/>
    </location>
</feature>
<dbReference type="GO" id="GO:0016020">
    <property type="term" value="C:membrane"/>
    <property type="evidence" value="ECO:0007669"/>
    <property type="project" value="UniProtKB-SubCell"/>
</dbReference>
<evidence type="ECO:0000256" key="1">
    <source>
        <dbReference type="ARBA" id="ARBA00004141"/>
    </source>
</evidence>
<feature type="transmembrane region" description="Helical" evidence="7">
    <location>
        <begin position="233"/>
        <end position="253"/>
    </location>
</feature>
<evidence type="ECO:0000259" key="8">
    <source>
        <dbReference type="PROSITE" id="PS50922"/>
    </source>
</evidence>
<proteinExistence type="predicted"/>
<evidence type="ECO:0000256" key="7">
    <source>
        <dbReference type="SAM" id="Phobius"/>
    </source>
</evidence>
<feature type="transmembrane region" description="Helical" evidence="7">
    <location>
        <begin position="33"/>
        <end position="52"/>
    </location>
</feature>
<feature type="domain" description="TLC" evidence="8">
    <location>
        <begin position="68"/>
        <end position="265"/>
    </location>
</feature>
<dbReference type="AlphaFoldDB" id="A0A9P3GSW3"/>
<dbReference type="SMART" id="SM00724">
    <property type="entry name" value="TLC"/>
    <property type="match status" value="1"/>
</dbReference>
<feature type="transmembrane region" description="Helical" evidence="7">
    <location>
        <begin position="73"/>
        <end position="93"/>
    </location>
</feature>
<dbReference type="EMBL" id="BPQB01000167">
    <property type="protein sequence ID" value="GJF00569.1"/>
    <property type="molecule type" value="Genomic_DNA"/>
</dbReference>
<accession>A0A9P3GSW3</accession>
<keyword evidence="3 7" id="KW-1133">Transmembrane helix</keyword>
<evidence type="ECO:0000256" key="5">
    <source>
        <dbReference type="PROSITE-ProRule" id="PRU00205"/>
    </source>
</evidence>
<dbReference type="OrthoDB" id="10266980at2759"/>
<protein>
    <submittedName>
        <fullName evidence="9">TLC domain-containing protein</fullName>
    </submittedName>
</protein>
<reference evidence="9 10" key="1">
    <citation type="submission" date="2021-08" db="EMBL/GenBank/DDBJ databases">
        <title>Draft Genome Sequence of Phanerochaete sordida strain YK-624.</title>
        <authorList>
            <person name="Mori T."/>
            <person name="Dohra H."/>
            <person name="Suzuki T."/>
            <person name="Kawagishi H."/>
            <person name="Hirai H."/>
        </authorList>
    </citation>
    <scope>NUCLEOTIDE SEQUENCE [LARGE SCALE GENOMIC DNA]</scope>
    <source>
        <strain evidence="9 10">YK-624</strain>
    </source>
</reference>
<keyword evidence="10" id="KW-1185">Reference proteome</keyword>
<comment type="subcellular location">
    <subcellularLocation>
        <location evidence="1">Membrane</location>
        <topology evidence="1">Multi-pass membrane protein</topology>
    </subcellularLocation>
</comment>
<evidence type="ECO:0000256" key="4">
    <source>
        <dbReference type="ARBA" id="ARBA00023136"/>
    </source>
</evidence>
<evidence type="ECO:0000256" key="2">
    <source>
        <dbReference type="ARBA" id="ARBA00022692"/>
    </source>
</evidence>
<evidence type="ECO:0000313" key="9">
    <source>
        <dbReference type="EMBL" id="GJF00569.1"/>
    </source>
</evidence>
<dbReference type="Pfam" id="PF03798">
    <property type="entry name" value="TRAM_LAG1_CLN8"/>
    <property type="match status" value="1"/>
</dbReference>
<evidence type="ECO:0000256" key="3">
    <source>
        <dbReference type="ARBA" id="ARBA00022989"/>
    </source>
</evidence>